<dbReference type="GO" id="GO:0005886">
    <property type="term" value="C:plasma membrane"/>
    <property type="evidence" value="ECO:0007669"/>
    <property type="project" value="UniProtKB-SubCell"/>
</dbReference>
<keyword evidence="7 10" id="KW-0283">Flagellar rotation</keyword>
<evidence type="ECO:0000256" key="1">
    <source>
        <dbReference type="ARBA" id="ARBA00002254"/>
    </source>
</evidence>
<keyword evidence="6 10" id="KW-0812">Transmembrane</keyword>
<evidence type="ECO:0000256" key="10">
    <source>
        <dbReference type="RuleBase" id="RU364125"/>
    </source>
</evidence>
<organism evidence="11 12">
    <name type="scientific">Sedimenticola selenatireducens</name>
    <dbReference type="NCBI Taxonomy" id="191960"/>
    <lineage>
        <taxon>Bacteria</taxon>
        <taxon>Pseudomonadati</taxon>
        <taxon>Pseudomonadota</taxon>
        <taxon>Gammaproteobacteria</taxon>
        <taxon>Chromatiales</taxon>
        <taxon>Sedimenticolaceae</taxon>
        <taxon>Sedimenticola</taxon>
    </lineage>
</organism>
<dbReference type="RefSeq" id="WP_144358313.1">
    <property type="nucleotide sequence ID" value="NZ_VMNH01000006.1"/>
</dbReference>
<dbReference type="OrthoDB" id="5616092at2"/>
<dbReference type="PANTHER" id="PTHR35091:SF2">
    <property type="entry name" value="FLAGELLAR PROTEIN FLIL"/>
    <property type="match status" value="1"/>
</dbReference>
<keyword evidence="12" id="KW-1185">Reference proteome</keyword>
<protein>
    <recommendedName>
        <fullName evidence="10">Flagellar protein FliL</fullName>
    </recommendedName>
</protein>
<evidence type="ECO:0000256" key="2">
    <source>
        <dbReference type="ARBA" id="ARBA00004162"/>
    </source>
</evidence>
<dbReference type="InterPro" id="IPR005503">
    <property type="entry name" value="FliL"/>
</dbReference>
<keyword evidence="4" id="KW-1003">Cell membrane</keyword>
<feature type="transmembrane region" description="Helical" evidence="10">
    <location>
        <begin position="24"/>
        <end position="46"/>
    </location>
</feature>
<proteinExistence type="inferred from homology"/>
<evidence type="ECO:0000256" key="7">
    <source>
        <dbReference type="ARBA" id="ARBA00022779"/>
    </source>
</evidence>
<dbReference type="Proteomes" id="UP000316649">
    <property type="component" value="Unassembled WGS sequence"/>
</dbReference>
<reference evidence="11 12" key="1">
    <citation type="submission" date="2019-07" db="EMBL/GenBank/DDBJ databases">
        <title>The pathways for chlorine oxyanion respiration interact through the shared metabolite chlorate.</title>
        <authorList>
            <person name="Barnum T.P."/>
            <person name="Cheng Y."/>
            <person name="Hill K.A."/>
            <person name="Lucas L.N."/>
            <person name="Carlson H.K."/>
            <person name="Coates J.D."/>
        </authorList>
    </citation>
    <scope>NUCLEOTIDE SEQUENCE [LARGE SCALE GENOMIC DNA]</scope>
    <source>
        <strain evidence="11 12">BK-1</strain>
    </source>
</reference>
<dbReference type="EMBL" id="VMNH01000006">
    <property type="protein sequence ID" value="TVO76297.1"/>
    <property type="molecule type" value="Genomic_DNA"/>
</dbReference>
<dbReference type="GO" id="GO:0009425">
    <property type="term" value="C:bacterial-type flagellum basal body"/>
    <property type="evidence" value="ECO:0007669"/>
    <property type="project" value="InterPro"/>
</dbReference>
<accession>A0A557SFU3</accession>
<evidence type="ECO:0000256" key="4">
    <source>
        <dbReference type="ARBA" id="ARBA00022475"/>
    </source>
</evidence>
<comment type="function">
    <text evidence="1 10">Controls the rotational direction of flagella during chemotaxis.</text>
</comment>
<name>A0A557SFU3_9GAMM</name>
<dbReference type="GO" id="GO:0071978">
    <property type="term" value="P:bacterial-type flagellum-dependent swarming motility"/>
    <property type="evidence" value="ECO:0007669"/>
    <property type="project" value="TreeGrafter"/>
</dbReference>
<evidence type="ECO:0000313" key="12">
    <source>
        <dbReference type="Proteomes" id="UP000316649"/>
    </source>
</evidence>
<keyword evidence="11" id="KW-0282">Flagellum</keyword>
<keyword evidence="11" id="KW-0969">Cilium</keyword>
<dbReference type="Pfam" id="PF03748">
    <property type="entry name" value="FliL"/>
    <property type="match status" value="1"/>
</dbReference>
<evidence type="ECO:0000256" key="8">
    <source>
        <dbReference type="ARBA" id="ARBA00022989"/>
    </source>
</evidence>
<sequence>MAKEKEDEDLDLGAENGGGSKKKLIIIIAGVILLLVIGGGAAWFLLGGEDESAEGEGVESEEVVQEQLPAIYYPLNPVFVVNLPPGGKARMLQIGVQVMARDPDLIAFVKNNDPMLRHNLLSLFGNQKDSALRDRKGKEKLQSEVFKTINQILKEQKGPGEIEAVFFTSFVMQ</sequence>
<evidence type="ECO:0000256" key="5">
    <source>
        <dbReference type="ARBA" id="ARBA00022500"/>
    </source>
</evidence>
<keyword evidence="11" id="KW-0966">Cell projection</keyword>
<dbReference type="GO" id="GO:0006935">
    <property type="term" value="P:chemotaxis"/>
    <property type="evidence" value="ECO:0007669"/>
    <property type="project" value="UniProtKB-KW"/>
</dbReference>
<keyword evidence="8 10" id="KW-1133">Transmembrane helix</keyword>
<evidence type="ECO:0000313" key="11">
    <source>
        <dbReference type="EMBL" id="TVO76297.1"/>
    </source>
</evidence>
<dbReference type="PANTHER" id="PTHR35091">
    <property type="entry name" value="FLAGELLAR PROTEIN FLIL"/>
    <property type="match status" value="1"/>
</dbReference>
<keyword evidence="9 10" id="KW-0472">Membrane</keyword>
<comment type="subcellular location">
    <subcellularLocation>
        <location evidence="10">Cell inner membrane</location>
    </subcellularLocation>
    <subcellularLocation>
        <location evidence="2">Cell membrane</location>
        <topology evidence="2">Single-pass membrane protein</topology>
    </subcellularLocation>
</comment>
<comment type="similarity">
    <text evidence="3 10">Belongs to the FliL family.</text>
</comment>
<keyword evidence="10" id="KW-0997">Cell inner membrane</keyword>
<evidence type="ECO:0000256" key="9">
    <source>
        <dbReference type="ARBA" id="ARBA00023136"/>
    </source>
</evidence>
<gene>
    <name evidence="11" type="ORF">FHP88_06970</name>
</gene>
<evidence type="ECO:0000256" key="3">
    <source>
        <dbReference type="ARBA" id="ARBA00008281"/>
    </source>
</evidence>
<keyword evidence="5 10" id="KW-0145">Chemotaxis</keyword>
<evidence type="ECO:0000256" key="6">
    <source>
        <dbReference type="ARBA" id="ARBA00022692"/>
    </source>
</evidence>
<dbReference type="AlphaFoldDB" id="A0A557SFU3"/>
<comment type="caution">
    <text evidence="11">The sequence shown here is derived from an EMBL/GenBank/DDBJ whole genome shotgun (WGS) entry which is preliminary data.</text>
</comment>